<keyword evidence="10" id="KW-0175">Coiled coil</keyword>
<dbReference type="STRING" id="400727.A0A2T7NC19"/>
<feature type="compositionally biased region" description="Low complexity" evidence="11">
    <location>
        <begin position="113"/>
        <end position="127"/>
    </location>
</feature>
<protein>
    <recommendedName>
        <fullName evidence="9">Kinesin-like protein</fullName>
    </recommendedName>
</protein>
<feature type="coiled-coil region" evidence="10">
    <location>
        <begin position="259"/>
        <end position="293"/>
    </location>
</feature>
<dbReference type="InterPro" id="IPR019821">
    <property type="entry name" value="Kinesin_motor_CS"/>
</dbReference>
<dbReference type="Proteomes" id="UP000245119">
    <property type="component" value="Linkage Group LG14"/>
</dbReference>
<keyword evidence="5 8" id="KW-0067">ATP-binding</keyword>
<dbReference type="AlphaFoldDB" id="A0A2T7NC19"/>
<reference evidence="13 14" key="1">
    <citation type="submission" date="2018-04" db="EMBL/GenBank/DDBJ databases">
        <title>The genome of golden apple snail Pomacea canaliculata provides insight into stress tolerance and invasive adaptation.</title>
        <authorList>
            <person name="Liu C."/>
            <person name="Liu B."/>
            <person name="Ren Y."/>
            <person name="Zhang Y."/>
            <person name="Wang H."/>
            <person name="Li S."/>
            <person name="Jiang F."/>
            <person name="Yin L."/>
            <person name="Zhang G."/>
            <person name="Qian W."/>
            <person name="Fan W."/>
        </authorList>
    </citation>
    <scope>NUCLEOTIDE SEQUENCE [LARGE SCALE GENOMIC DNA]</scope>
    <source>
        <strain evidence="13">SZHN2017</strain>
        <tissue evidence="13">Muscle</tissue>
    </source>
</reference>
<evidence type="ECO:0000256" key="6">
    <source>
        <dbReference type="ARBA" id="ARBA00023175"/>
    </source>
</evidence>
<evidence type="ECO:0000256" key="8">
    <source>
        <dbReference type="PROSITE-ProRule" id="PRU00283"/>
    </source>
</evidence>
<evidence type="ECO:0000313" key="13">
    <source>
        <dbReference type="EMBL" id="PVD18711.1"/>
    </source>
</evidence>
<evidence type="ECO:0000256" key="11">
    <source>
        <dbReference type="SAM" id="MobiDB-lite"/>
    </source>
</evidence>
<dbReference type="EMBL" id="PZQS01000014">
    <property type="protein sequence ID" value="PVD18711.1"/>
    <property type="molecule type" value="Genomic_DNA"/>
</dbReference>
<proteinExistence type="inferred from homology"/>
<evidence type="ECO:0000313" key="14">
    <source>
        <dbReference type="Proteomes" id="UP000245119"/>
    </source>
</evidence>
<keyword evidence="6 8" id="KW-0505">Motor protein</keyword>
<dbReference type="GO" id="GO:0003777">
    <property type="term" value="F:microtubule motor activity"/>
    <property type="evidence" value="ECO:0007669"/>
    <property type="project" value="InterPro"/>
</dbReference>
<comment type="subcellular location">
    <subcellularLocation>
        <location evidence="1">Cytoplasm</location>
        <location evidence="1">Cytoskeleton</location>
    </subcellularLocation>
</comment>
<dbReference type="GO" id="GO:0007018">
    <property type="term" value="P:microtubule-based movement"/>
    <property type="evidence" value="ECO:0007669"/>
    <property type="project" value="InterPro"/>
</dbReference>
<feature type="binding site" evidence="8">
    <location>
        <begin position="414"/>
        <end position="421"/>
    </location>
    <ligand>
        <name>ATP</name>
        <dbReference type="ChEBI" id="CHEBI:30616"/>
    </ligand>
</feature>
<evidence type="ECO:0000256" key="9">
    <source>
        <dbReference type="RuleBase" id="RU000394"/>
    </source>
</evidence>
<evidence type="ECO:0000256" key="2">
    <source>
        <dbReference type="ARBA" id="ARBA00010899"/>
    </source>
</evidence>
<dbReference type="GO" id="GO:0031419">
    <property type="term" value="F:cobalamin binding"/>
    <property type="evidence" value="ECO:0007669"/>
    <property type="project" value="InterPro"/>
</dbReference>
<feature type="region of interest" description="Disordered" evidence="11">
    <location>
        <begin position="216"/>
        <end position="257"/>
    </location>
</feature>
<dbReference type="PRINTS" id="PR00380">
    <property type="entry name" value="KINESINHEAVY"/>
</dbReference>
<dbReference type="GO" id="GO:0008017">
    <property type="term" value="F:microtubule binding"/>
    <property type="evidence" value="ECO:0007669"/>
    <property type="project" value="InterPro"/>
</dbReference>
<keyword evidence="7" id="KW-0963">Cytoplasm</keyword>
<dbReference type="InterPro" id="IPR036961">
    <property type="entry name" value="Kinesin_motor_dom_sf"/>
</dbReference>
<feature type="domain" description="Kinesin motor" evidence="12">
    <location>
        <begin position="314"/>
        <end position="661"/>
    </location>
</feature>
<dbReference type="GO" id="GO:0005874">
    <property type="term" value="C:microtubule"/>
    <property type="evidence" value="ECO:0007669"/>
    <property type="project" value="UniProtKB-KW"/>
</dbReference>
<comment type="similarity">
    <text evidence="2">Belongs to the TRAFAC class myosin-kinesin ATPase superfamily. Kinesin family. KIN-14 subfamily.</text>
</comment>
<name>A0A2T7NC19_POMCA</name>
<dbReference type="InterPro" id="IPR001752">
    <property type="entry name" value="Kinesin_motor_dom"/>
</dbReference>
<dbReference type="InterPro" id="IPR027417">
    <property type="entry name" value="P-loop_NTPase"/>
</dbReference>
<dbReference type="Pfam" id="PF00225">
    <property type="entry name" value="Kinesin"/>
    <property type="match status" value="1"/>
</dbReference>
<sequence>MDIERMEKHRLEIERICTYISTGKYWKGASATDKKRIRCASKKHILENGVLFYIDADGMKTEVITSLEKIKRCPFCQTQHSSMSLNPRDDEELPHKKSKLQPTEISKTKKRSSSTVLSARSSSSSQSNVQPVKPNAGHRVPVTPSAQANVSLASTRFALARKKTGVGKKLPACGLSGRHKDMEYMLSQQEARSSFLQSQLESHNKRVAHLEQQTEKLSGDVAHRDKLSQVVDKENAERQRQRDIQEEMDTPHSKHQQEIEDLTFRKLYLERQYATLEEELKAARTEVSTLNSSVARLSSSRASVDAELAATKDNIRVFCRVRPLLAKEMCCTHGVIHHMNFPDPEGRVLELDMMSKMARNEITSLASDHEGNKYKFCFDRVFQPESSQEEVFKEISQLVQSALDGYNVSIFAYGQTGSGKTYTIEGGMDGDTVGMTLRAVRQIFKSAAELEDKGWKYKFQASNVEIYNETIRDLLSNGKEGIELEIKLTGKDSVVTVTNVTATNLTAVTVSSEKQIHELLQKINLQRSLAEIQCNERSSRSHSVFQLDLTGSNSITMESCHGTLNFVDLAGSEHLKDSGSEGQQLKEAQAINKSLSILENVIMALGNKDSYIPYGNSKLTYLLQKSLGGNSKTVMFVNISPQEDFTETLNTLQFATKVVRRSSQLLLQFS</sequence>
<dbReference type="PANTHER" id="PTHR47972">
    <property type="entry name" value="KINESIN-LIKE PROTEIN KLP-3"/>
    <property type="match status" value="1"/>
</dbReference>
<dbReference type="GO" id="GO:0005524">
    <property type="term" value="F:ATP binding"/>
    <property type="evidence" value="ECO:0007669"/>
    <property type="project" value="UniProtKB-UniRule"/>
</dbReference>
<keyword evidence="4 8" id="KW-0547">Nucleotide-binding</keyword>
<dbReference type="PROSITE" id="PS00411">
    <property type="entry name" value="KINESIN_MOTOR_1"/>
    <property type="match status" value="1"/>
</dbReference>
<evidence type="ECO:0000256" key="3">
    <source>
        <dbReference type="ARBA" id="ARBA00022701"/>
    </source>
</evidence>
<organism evidence="13 14">
    <name type="scientific">Pomacea canaliculata</name>
    <name type="common">Golden apple snail</name>
    <dbReference type="NCBI Taxonomy" id="400727"/>
    <lineage>
        <taxon>Eukaryota</taxon>
        <taxon>Metazoa</taxon>
        <taxon>Spiralia</taxon>
        <taxon>Lophotrochozoa</taxon>
        <taxon>Mollusca</taxon>
        <taxon>Gastropoda</taxon>
        <taxon>Caenogastropoda</taxon>
        <taxon>Architaenioglossa</taxon>
        <taxon>Ampullarioidea</taxon>
        <taxon>Ampullariidae</taxon>
        <taxon>Pomacea</taxon>
    </lineage>
</organism>
<dbReference type="Gene3D" id="3.40.850.10">
    <property type="entry name" value="Kinesin motor domain"/>
    <property type="match status" value="1"/>
</dbReference>
<evidence type="ECO:0000256" key="4">
    <source>
        <dbReference type="ARBA" id="ARBA00022741"/>
    </source>
</evidence>
<dbReference type="SMART" id="SM00129">
    <property type="entry name" value="KISc"/>
    <property type="match status" value="1"/>
</dbReference>
<evidence type="ECO:0000256" key="7">
    <source>
        <dbReference type="ARBA" id="ARBA00023212"/>
    </source>
</evidence>
<dbReference type="PROSITE" id="PS50067">
    <property type="entry name" value="KINESIN_MOTOR_2"/>
    <property type="match status" value="1"/>
</dbReference>
<dbReference type="SUPFAM" id="SSF144284">
    <property type="entry name" value="Sec2 N-terminal region"/>
    <property type="match status" value="1"/>
</dbReference>
<accession>A0A2T7NC19</accession>
<keyword evidence="14" id="KW-1185">Reference proteome</keyword>
<feature type="region of interest" description="Disordered" evidence="11">
    <location>
        <begin position="79"/>
        <end position="147"/>
    </location>
</feature>
<evidence type="ECO:0000256" key="5">
    <source>
        <dbReference type="ARBA" id="ARBA00022840"/>
    </source>
</evidence>
<comment type="caution">
    <text evidence="13">The sequence shown here is derived from an EMBL/GenBank/DDBJ whole genome shotgun (WGS) entry which is preliminary data.</text>
</comment>
<dbReference type="OrthoDB" id="3176171at2759"/>
<keyword evidence="3 9" id="KW-0493">Microtubule</keyword>
<evidence type="ECO:0000256" key="1">
    <source>
        <dbReference type="ARBA" id="ARBA00004245"/>
    </source>
</evidence>
<gene>
    <name evidence="13" type="ORF">C0Q70_21262</name>
</gene>
<dbReference type="GO" id="GO:0016866">
    <property type="term" value="F:intramolecular transferase activity"/>
    <property type="evidence" value="ECO:0007669"/>
    <property type="project" value="InterPro"/>
</dbReference>
<dbReference type="PANTHER" id="PTHR47972:SF45">
    <property type="entry name" value="PROTEIN CLARET SEGREGATIONAL"/>
    <property type="match status" value="1"/>
</dbReference>
<evidence type="ECO:0000256" key="10">
    <source>
        <dbReference type="SAM" id="Coils"/>
    </source>
</evidence>
<dbReference type="InterPro" id="IPR027640">
    <property type="entry name" value="Kinesin-like_fam"/>
</dbReference>
<dbReference type="SUPFAM" id="SSF52540">
    <property type="entry name" value="P-loop containing nucleoside triphosphate hydrolases"/>
    <property type="match status" value="1"/>
</dbReference>
<evidence type="ECO:0000259" key="12">
    <source>
        <dbReference type="PROSITE" id="PS50067"/>
    </source>
</evidence>
<keyword evidence="7" id="KW-0206">Cytoskeleton</keyword>